<dbReference type="Pfam" id="PF02867">
    <property type="entry name" value="Ribonuc_red_lgC"/>
    <property type="match status" value="1"/>
</dbReference>
<keyword evidence="7 10" id="KW-0215">Deoxyribonucleotide synthesis</keyword>
<evidence type="ECO:0000256" key="10">
    <source>
        <dbReference type="RuleBase" id="RU003410"/>
    </source>
</evidence>
<dbReference type="RefSeq" id="WP_129853322.1">
    <property type="nucleotide sequence ID" value="NZ_RYUQ01000001.1"/>
</dbReference>
<evidence type="ECO:0000256" key="1">
    <source>
        <dbReference type="ARBA" id="ARBA00010406"/>
    </source>
</evidence>
<dbReference type="InterPro" id="IPR000788">
    <property type="entry name" value="RNR_lg_C"/>
</dbReference>
<evidence type="ECO:0000259" key="11">
    <source>
        <dbReference type="PROSITE" id="PS00089"/>
    </source>
</evidence>
<evidence type="ECO:0000313" key="12">
    <source>
        <dbReference type="EMBL" id="RYQ27363.1"/>
    </source>
</evidence>
<organism evidence="12 13">
    <name type="scientific">Bifidobacterium pseudolongum subsp. globosum</name>
    <dbReference type="NCBI Taxonomy" id="1690"/>
    <lineage>
        <taxon>Bacteria</taxon>
        <taxon>Bacillati</taxon>
        <taxon>Actinomycetota</taxon>
        <taxon>Actinomycetes</taxon>
        <taxon>Bifidobacteriales</taxon>
        <taxon>Bifidobacteriaceae</taxon>
        <taxon>Bifidobacterium</taxon>
    </lineage>
</organism>
<accession>A0A4Q5AGL9</accession>
<keyword evidence="5" id="KW-0067">ATP-binding</keyword>
<dbReference type="SUPFAM" id="SSF48168">
    <property type="entry name" value="R1 subunit of ribonucleotide reductase, N-terminal domain"/>
    <property type="match status" value="1"/>
</dbReference>
<evidence type="ECO:0000256" key="5">
    <source>
        <dbReference type="ARBA" id="ARBA00022840"/>
    </source>
</evidence>
<feature type="domain" description="Ribonucleotide reductase large subunit" evidence="11">
    <location>
        <begin position="564"/>
        <end position="586"/>
    </location>
</feature>
<evidence type="ECO:0000256" key="4">
    <source>
        <dbReference type="ARBA" id="ARBA00022741"/>
    </source>
</evidence>
<name>A0A4Q5AGL9_9BIFI</name>
<dbReference type="Proteomes" id="UP000292535">
    <property type="component" value="Unassembled WGS sequence"/>
</dbReference>
<sequence length="712" mass="79283">MTQNPQQDYHALNAMLNLYGSDGRIQFDKDRDAVRAFITTHVDPNTKRFGSTAERLQYLIDHEYYERAVFERYSPSFLDAFYARAAGLGHEFATFVGAFKFYRSYALRSFDGATYLEDFTQRAAAVALALAAGNEKEAERFLDEIVLGRFQPATPTFLNLGKAQRGEAVSCFLVRIEDNMESISRGINAALQLSKRGGGVALLLSNLREEGAPIKHIENQSSGVVPVMKLLEDSFSYANQLGARQGAGAVYLSAHHPDILKFLDTKRENADEKIRIKSLALGVVIPDITFQLAKERKPMALFSPYDVERVMGVPFADVDITAHYDEMLADERIRRTMIDARALFTTIAEVQFESGYPYLLFADNANRANPIDGRITMSNLCSEILQVQEPSTYNTDLSYAHVGRDISCNLGSLNIAKAMDGDLAASVRSAIRALTAVSEATRIDSVPSIRRANDEGHAIGLGQMNLHGFLAREGIMYGSPEALDFTNCYFMAVAYHAYRASNELARERGRAFGGFERSTYAKPAGAGNYFDRYVHGTETLEPRTPVVRELFARFGVALPTAADWADLQRAVLQSGLYNQNLQAVPPTGSISYINHATSSIHPIASKIEIRKEGKIGRMYYPAPYMTNENLDLYQDAYAIGWKAIIDTYAEASRHVDQGLSLTLFFPDTATTRDINKAQIYAWRKGIKTLYYIRIRQQALEGTEVADCVSCML</sequence>
<keyword evidence="4" id="KW-0547">Nucleotide-binding</keyword>
<dbReference type="PROSITE" id="PS00089">
    <property type="entry name" value="RIBORED_LARGE"/>
    <property type="match status" value="1"/>
</dbReference>
<dbReference type="EMBL" id="RYUQ01000001">
    <property type="protein sequence ID" value="RYQ27363.1"/>
    <property type="molecule type" value="Genomic_DNA"/>
</dbReference>
<dbReference type="Gene3D" id="3.20.70.20">
    <property type="match status" value="1"/>
</dbReference>
<dbReference type="PANTHER" id="PTHR11573:SF30">
    <property type="entry name" value="RIBONUCLEOSIDE-DIPHOSPHATE REDUCTASE 2 SUBUNIT ALPHA"/>
    <property type="match status" value="1"/>
</dbReference>
<dbReference type="UniPathway" id="UPA00326"/>
<comment type="similarity">
    <text evidence="1 10">Belongs to the ribonucleoside diphosphate reductase large chain family.</text>
</comment>
<evidence type="ECO:0000256" key="3">
    <source>
        <dbReference type="ARBA" id="ARBA00022533"/>
    </source>
</evidence>
<dbReference type="Pfam" id="PF00317">
    <property type="entry name" value="Ribonuc_red_lgN"/>
    <property type="match status" value="1"/>
</dbReference>
<dbReference type="Pfam" id="PF08343">
    <property type="entry name" value="RNR_N"/>
    <property type="match status" value="1"/>
</dbReference>
<dbReference type="PRINTS" id="PR01183">
    <property type="entry name" value="RIBORDTASEM1"/>
</dbReference>
<dbReference type="CDD" id="cd01679">
    <property type="entry name" value="RNR_I"/>
    <property type="match status" value="1"/>
</dbReference>
<keyword evidence="8" id="KW-1015">Disulfide bond</keyword>
<dbReference type="AlphaFoldDB" id="A0A4Q5AGL9"/>
<keyword evidence="6 10" id="KW-0560">Oxidoreductase</keyword>
<dbReference type="GO" id="GO:0009263">
    <property type="term" value="P:deoxyribonucleotide biosynthetic process"/>
    <property type="evidence" value="ECO:0007669"/>
    <property type="project" value="UniProtKB-KW"/>
</dbReference>
<comment type="caution">
    <text evidence="12">The sequence shown here is derived from an EMBL/GenBank/DDBJ whole genome shotgun (WGS) entry which is preliminary data.</text>
</comment>
<dbReference type="SUPFAM" id="SSF51998">
    <property type="entry name" value="PFL-like glycyl radical enzymes"/>
    <property type="match status" value="1"/>
</dbReference>
<dbReference type="NCBIfam" id="TIGR04170">
    <property type="entry name" value="RNR_1b_NrdE"/>
    <property type="match status" value="1"/>
</dbReference>
<dbReference type="GO" id="GO:0004748">
    <property type="term" value="F:ribonucleoside-diphosphate reductase activity, thioredoxin disulfide as acceptor"/>
    <property type="evidence" value="ECO:0007669"/>
    <property type="project" value="UniProtKB-EC"/>
</dbReference>
<dbReference type="InterPro" id="IPR008926">
    <property type="entry name" value="RNR_R1-su_N"/>
</dbReference>
<dbReference type="InterPro" id="IPR013346">
    <property type="entry name" value="NrdE_NrdA_C"/>
</dbReference>
<dbReference type="InterPro" id="IPR026459">
    <property type="entry name" value="RNR_1b_NrdE"/>
</dbReference>
<protein>
    <recommendedName>
        <fullName evidence="2 10">Ribonucleoside-diphosphate reductase</fullName>
        <ecNumber evidence="2 10">1.17.4.1</ecNumber>
    </recommendedName>
</protein>
<dbReference type="GO" id="GO:0005971">
    <property type="term" value="C:ribonucleoside-diphosphate reductase complex"/>
    <property type="evidence" value="ECO:0007669"/>
    <property type="project" value="TreeGrafter"/>
</dbReference>
<evidence type="ECO:0000256" key="6">
    <source>
        <dbReference type="ARBA" id="ARBA00023002"/>
    </source>
</evidence>
<dbReference type="EC" id="1.17.4.1" evidence="2 10"/>
<proteinExistence type="inferred from homology"/>
<dbReference type="PANTHER" id="PTHR11573">
    <property type="entry name" value="RIBONUCLEOSIDE-DIPHOSPHATE REDUCTASE LARGE CHAIN"/>
    <property type="match status" value="1"/>
</dbReference>
<evidence type="ECO:0000256" key="9">
    <source>
        <dbReference type="ARBA" id="ARBA00047754"/>
    </source>
</evidence>
<dbReference type="InterPro" id="IPR013509">
    <property type="entry name" value="RNR_lsu_N"/>
</dbReference>
<evidence type="ECO:0000256" key="8">
    <source>
        <dbReference type="ARBA" id="ARBA00023157"/>
    </source>
</evidence>
<dbReference type="NCBIfam" id="TIGR02506">
    <property type="entry name" value="NrdE_NrdA"/>
    <property type="match status" value="1"/>
</dbReference>
<keyword evidence="3" id="KW-0021">Allosteric enzyme</keyword>
<dbReference type="InterPro" id="IPR013554">
    <property type="entry name" value="RNR_N"/>
</dbReference>
<dbReference type="InterPro" id="IPR039718">
    <property type="entry name" value="Rrm1"/>
</dbReference>
<reference evidence="12 13" key="1">
    <citation type="submission" date="2018-12" db="EMBL/GenBank/DDBJ databases">
        <title>Unveiling genomic diversity among members of the Bifidobacterium pseudolongum species, a widely distributed gut commensal of the animal kingdom.</title>
        <authorList>
            <person name="Lugli G.A."/>
            <person name="Duranti S."/>
            <person name="Albert K."/>
            <person name="Mancabelli L."/>
            <person name="Napoli S."/>
            <person name="Viappiani A."/>
            <person name="Anzalone R."/>
            <person name="Longhi G."/>
            <person name="Milani C."/>
            <person name="Turroni F."/>
            <person name="Alessandri G."/>
            <person name="Sela D.A."/>
            <person name="Van Sinderen D."/>
            <person name="Ventura M."/>
        </authorList>
    </citation>
    <scope>NUCLEOTIDE SEQUENCE [LARGE SCALE GENOMIC DNA]</scope>
    <source>
        <strain evidence="12 13">2032B</strain>
    </source>
</reference>
<evidence type="ECO:0000256" key="2">
    <source>
        <dbReference type="ARBA" id="ARBA00012274"/>
    </source>
</evidence>
<evidence type="ECO:0000313" key="13">
    <source>
        <dbReference type="Proteomes" id="UP000292535"/>
    </source>
</evidence>
<dbReference type="GO" id="GO:0005524">
    <property type="term" value="F:ATP binding"/>
    <property type="evidence" value="ECO:0007669"/>
    <property type="project" value="UniProtKB-KW"/>
</dbReference>
<evidence type="ECO:0000256" key="7">
    <source>
        <dbReference type="ARBA" id="ARBA00023116"/>
    </source>
</evidence>
<gene>
    <name evidence="12" type="ORF">PG2032B_0407</name>
</gene>
<comment type="function">
    <text evidence="10">Provides the precursors necessary for DNA synthesis. Catalyzes the biosynthesis of deoxyribonucleotides from the corresponding ribonucleotides.</text>
</comment>
<comment type="catalytic activity">
    <reaction evidence="9 10">
        <text>a 2'-deoxyribonucleoside 5'-diphosphate + [thioredoxin]-disulfide + H2O = a ribonucleoside 5'-diphosphate + [thioredoxin]-dithiol</text>
        <dbReference type="Rhea" id="RHEA:23252"/>
        <dbReference type="Rhea" id="RHEA-COMP:10698"/>
        <dbReference type="Rhea" id="RHEA-COMP:10700"/>
        <dbReference type="ChEBI" id="CHEBI:15377"/>
        <dbReference type="ChEBI" id="CHEBI:29950"/>
        <dbReference type="ChEBI" id="CHEBI:50058"/>
        <dbReference type="ChEBI" id="CHEBI:57930"/>
        <dbReference type="ChEBI" id="CHEBI:73316"/>
        <dbReference type="EC" id="1.17.4.1"/>
    </reaction>
</comment>
<dbReference type="Gene3D" id="1.10.1650.20">
    <property type="match status" value="1"/>
</dbReference>